<comment type="caution">
    <text evidence="2">The sequence shown here is derived from an EMBL/GenBank/DDBJ whole genome shotgun (WGS) entry which is preliminary data.</text>
</comment>
<reference evidence="2 3" key="1">
    <citation type="submission" date="2019-04" db="EMBL/GenBank/DDBJ databases">
        <title>Three New Species of Nocardioides, Nocardioides euryhalodurans sp. nov., Nocardioides seonyuensis sp. nov. and Nocardioides eburneoflavus sp. nov. Isolated from Soil.</title>
        <authorList>
            <person name="Roh S.G."/>
            <person name="Lee C."/>
            <person name="Kim M.-K."/>
            <person name="Kim S.B."/>
        </authorList>
    </citation>
    <scope>NUCLEOTIDE SEQUENCE [LARGE SCALE GENOMIC DNA]</scope>
    <source>
        <strain evidence="2 3">MMS17-SY213</strain>
    </source>
</reference>
<feature type="chain" id="PRO_5021358070" description="Secreted protein" evidence="1">
    <location>
        <begin position="23"/>
        <end position="322"/>
    </location>
</feature>
<name>A0A4Z1CI97_9ACTN</name>
<keyword evidence="1" id="KW-0732">Signal</keyword>
<sequence>MTGSALLIASLLTAGAMIPADAAGNGKPEITSADASEIQQAARQQKSKKAKDVEDAFILEQSRQGNAVDAASLSTAEVDGAVVVWEDGVDVTALQTATTEAESGPTVEMAVESAPADLAPASKVSGNGLGVEAMTGRSGGSWNGGYCTTTVVSSQTLTQCFERLEIVNDGTSTRQTYFYNRWATATGQAVDWSTDWKPRKIDIQSRPWAGKRGDFATLLNYWPKSGQNTCSTNSFSVGVGNFSATVPVWNCEGITPEPNATNIKMGVIWSGGAVFDQRSEGADFAMAMTTFNKPAPMGDYGYAKFCKNTDANCEGVLRKDGW</sequence>
<evidence type="ECO:0000313" key="2">
    <source>
        <dbReference type="EMBL" id="TGN62873.1"/>
    </source>
</evidence>
<dbReference type="RefSeq" id="WP_135837416.1">
    <property type="nucleotide sequence ID" value="NZ_SRRO01000001.1"/>
</dbReference>
<proteinExistence type="predicted"/>
<dbReference type="EMBL" id="SRRO01000001">
    <property type="protein sequence ID" value="TGN62873.1"/>
    <property type="molecule type" value="Genomic_DNA"/>
</dbReference>
<protein>
    <recommendedName>
        <fullName evidence="4">Secreted protein</fullName>
    </recommendedName>
</protein>
<keyword evidence="3" id="KW-1185">Reference proteome</keyword>
<accession>A0A4Z1CI97</accession>
<evidence type="ECO:0008006" key="4">
    <source>
        <dbReference type="Google" id="ProtNLM"/>
    </source>
</evidence>
<dbReference type="AlphaFoldDB" id="A0A4Z1CI97"/>
<dbReference type="Proteomes" id="UP000297496">
    <property type="component" value="Unassembled WGS sequence"/>
</dbReference>
<gene>
    <name evidence="2" type="ORF">EXE59_02120</name>
</gene>
<organism evidence="2 3">
    <name type="scientific">Nocardioides eburneiflavus</name>
    <dbReference type="NCBI Taxonomy" id="2518372"/>
    <lineage>
        <taxon>Bacteria</taxon>
        <taxon>Bacillati</taxon>
        <taxon>Actinomycetota</taxon>
        <taxon>Actinomycetes</taxon>
        <taxon>Propionibacteriales</taxon>
        <taxon>Nocardioidaceae</taxon>
        <taxon>Nocardioides</taxon>
    </lineage>
</organism>
<evidence type="ECO:0000313" key="3">
    <source>
        <dbReference type="Proteomes" id="UP000297496"/>
    </source>
</evidence>
<dbReference type="OrthoDB" id="9867618at2"/>
<feature type="signal peptide" evidence="1">
    <location>
        <begin position="1"/>
        <end position="22"/>
    </location>
</feature>
<evidence type="ECO:0000256" key="1">
    <source>
        <dbReference type="SAM" id="SignalP"/>
    </source>
</evidence>